<evidence type="ECO:0000256" key="6">
    <source>
        <dbReference type="ARBA" id="ARBA00022750"/>
    </source>
</evidence>
<feature type="active site" evidence="11">
    <location>
        <position position="23"/>
    </location>
</feature>
<evidence type="ECO:0000256" key="1">
    <source>
        <dbReference type="ARBA" id="ARBA00004116"/>
    </source>
</evidence>
<evidence type="ECO:0000256" key="11">
    <source>
        <dbReference type="PIRSR" id="PIRSR601461-1"/>
    </source>
</evidence>
<dbReference type="InterPro" id="IPR033869">
    <property type="entry name" value="Phytepsin"/>
</dbReference>
<dbReference type="PROSITE" id="PS00141">
    <property type="entry name" value="ASP_PROTEASE"/>
    <property type="match status" value="2"/>
</dbReference>
<dbReference type="InterPro" id="IPR021109">
    <property type="entry name" value="Peptidase_aspartic_dom_sf"/>
</dbReference>
<dbReference type="SUPFAM" id="SSF47862">
    <property type="entry name" value="Saposin"/>
    <property type="match status" value="1"/>
</dbReference>
<dbReference type="EMBL" id="JBBPBK010000005">
    <property type="protein sequence ID" value="KAK9285678.1"/>
    <property type="molecule type" value="Genomic_DNA"/>
</dbReference>
<evidence type="ECO:0000256" key="9">
    <source>
        <dbReference type="ARBA" id="ARBA00023157"/>
    </source>
</evidence>
<keyword evidence="8" id="KW-0865">Zymogen</keyword>
<feature type="domain" description="Saposin B-type" evidence="14">
    <location>
        <begin position="299"/>
        <end position="340"/>
    </location>
</feature>
<dbReference type="PROSITE" id="PS51767">
    <property type="entry name" value="PEPTIDASE_A1"/>
    <property type="match status" value="1"/>
</dbReference>
<evidence type="ECO:0000256" key="3">
    <source>
        <dbReference type="ARBA" id="ARBA00022554"/>
    </source>
</evidence>
<dbReference type="InterPro" id="IPR008138">
    <property type="entry name" value="SapB_2"/>
</dbReference>
<evidence type="ECO:0000256" key="2">
    <source>
        <dbReference type="ARBA" id="ARBA00007447"/>
    </source>
</evidence>
<dbReference type="SUPFAM" id="SSF50630">
    <property type="entry name" value="Acid proteases"/>
    <property type="match status" value="1"/>
</dbReference>
<proteinExistence type="inferred from homology"/>
<dbReference type="InterPro" id="IPR008139">
    <property type="entry name" value="SaposinB_dom"/>
</dbReference>
<dbReference type="InterPro" id="IPR033121">
    <property type="entry name" value="PEPTIDASE_A1"/>
</dbReference>
<dbReference type="SMART" id="SM00741">
    <property type="entry name" value="SapB"/>
    <property type="match status" value="2"/>
</dbReference>
<dbReference type="GO" id="GO:0004190">
    <property type="term" value="F:aspartic-type endopeptidase activity"/>
    <property type="evidence" value="ECO:0007669"/>
    <property type="project" value="UniProtKB-KW"/>
</dbReference>
<dbReference type="InterPro" id="IPR001969">
    <property type="entry name" value="Aspartic_peptidase_AS"/>
</dbReference>
<comment type="caution">
    <text evidence="16">The sequence shown here is derived from an EMBL/GenBank/DDBJ whole genome shotgun (WGS) entry which is preliminary data.</text>
</comment>
<keyword evidence="5" id="KW-0732">Signal</keyword>
<evidence type="ECO:0000256" key="12">
    <source>
        <dbReference type="PIRSR" id="PIRSR601461-2"/>
    </source>
</evidence>
<dbReference type="Pfam" id="PF00026">
    <property type="entry name" value="Asp"/>
    <property type="match status" value="1"/>
</dbReference>
<keyword evidence="3" id="KW-0926">Vacuole</keyword>
<evidence type="ECO:0000256" key="13">
    <source>
        <dbReference type="RuleBase" id="RU000454"/>
    </source>
</evidence>
<sequence>MDAQYFGEIGIGTPSQTFTVIFDTGSSNLWVPSSKCYFSVACYFHSKYKSSQSSTYKKNGKTAEIHYGTGAISGFFSQDSVKVGDLVVENQDFIEATKEPSITFLAAKFDGILGLGFQEISVGNAVPLWYNMVDQGLVKEPVFSFWLNRNTDGEEGGEIVFGGVDSNHYKGEHMYVPVTQKGYWQFDMGDVLIGGESTGFCGDSCSAIADSGTSLLAGPTTIITQINHAIGASGVVSQECKAVVDQYGKIILEMLLAQARPQKICSQIGLCLFDGTRDVSMGIESMVDEKSDKSSDGLHNAMCAACEMAVVWIQNQLRFNQTEDRILNYVNELCDRLPSPMGESAVECSSLHSMPSISFTIGGKVFDLTPEQYVLKVGEGAAAQCISGFTALDVAPPRGPLWILGDVFMGRYHTVFDYGNMTVGFAEAA</sequence>
<evidence type="ECO:0000256" key="8">
    <source>
        <dbReference type="ARBA" id="ARBA00023145"/>
    </source>
</evidence>
<dbReference type="GO" id="GO:0005773">
    <property type="term" value="C:vacuole"/>
    <property type="evidence" value="ECO:0007669"/>
    <property type="project" value="UniProtKB-SubCell"/>
</dbReference>
<dbReference type="InterPro" id="IPR011001">
    <property type="entry name" value="Saposin-like"/>
</dbReference>
<keyword evidence="9 12" id="KW-1015">Disulfide bond</keyword>
<dbReference type="GO" id="GO:0006508">
    <property type="term" value="P:proteolysis"/>
    <property type="evidence" value="ECO:0007669"/>
    <property type="project" value="UniProtKB-KW"/>
</dbReference>
<keyword evidence="6 13" id="KW-0064">Aspartyl protease</keyword>
<dbReference type="FunFam" id="2.40.70.10:FF:000002">
    <property type="entry name" value="Vacuolar aspartic proteinase"/>
    <property type="match status" value="1"/>
</dbReference>
<evidence type="ECO:0000259" key="14">
    <source>
        <dbReference type="PROSITE" id="PS50015"/>
    </source>
</evidence>
<name>A0AAP0RV64_LIQFO</name>
<evidence type="ECO:0000313" key="17">
    <source>
        <dbReference type="Proteomes" id="UP001415857"/>
    </source>
</evidence>
<feature type="domain" description="Saposin B-type" evidence="14">
    <location>
        <begin position="235"/>
        <end position="275"/>
    </location>
</feature>
<dbReference type="Pfam" id="PF03489">
    <property type="entry name" value="SapB_2"/>
    <property type="match status" value="1"/>
</dbReference>
<dbReference type="Proteomes" id="UP001415857">
    <property type="component" value="Unassembled WGS sequence"/>
</dbReference>
<dbReference type="Gene3D" id="1.10.225.10">
    <property type="entry name" value="Saposin-like"/>
    <property type="match status" value="1"/>
</dbReference>
<comment type="similarity">
    <text evidence="2 13">Belongs to the peptidase A1 family.</text>
</comment>
<accession>A0AAP0RV64</accession>
<dbReference type="PRINTS" id="PR00792">
    <property type="entry name" value="PEPSIN"/>
</dbReference>
<dbReference type="CDD" id="cd06098">
    <property type="entry name" value="phytepsin"/>
    <property type="match status" value="1"/>
</dbReference>
<dbReference type="FunFam" id="2.40.70.10:FF:000115">
    <property type="entry name" value="Lysosomal aspartic protease"/>
    <property type="match status" value="1"/>
</dbReference>
<comment type="subcellular location">
    <subcellularLocation>
        <location evidence="1">Vacuole</location>
    </subcellularLocation>
</comment>
<evidence type="ECO:0000256" key="5">
    <source>
        <dbReference type="ARBA" id="ARBA00022729"/>
    </source>
</evidence>
<feature type="active site" evidence="11">
    <location>
        <position position="210"/>
    </location>
</feature>
<keyword evidence="17" id="KW-1185">Reference proteome</keyword>
<evidence type="ECO:0000256" key="10">
    <source>
        <dbReference type="ARBA" id="ARBA00023180"/>
    </source>
</evidence>
<feature type="disulfide bond" evidence="12">
    <location>
        <begin position="36"/>
        <end position="42"/>
    </location>
</feature>
<dbReference type="PANTHER" id="PTHR47966">
    <property type="entry name" value="BETA-SITE APP-CLEAVING ENZYME, ISOFORM A-RELATED"/>
    <property type="match status" value="1"/>
</dbReference>
<dbReference type="PROSITE" id="PS50015">
    <property type="entry name" value="SAP_B"/>
    <property type="match status" value="2"/>
</dbReference>
<dbReference type="InterPro" id="IPR001461">
    <property type="entry name" value="Aspartic_peptidase_A1"/>
</dbReference>
<dbReference type="FunFam" id="1.10.225.10:FF:000001">
    <property type="entry name" value="Aspartic proteinase A1"/>
    <property type="match status" value="1"/>
</dbReference>
<reference evidence="16 17" key="1">
    <citation type="journal article" date="2024" name="Plant J.">
        <title>Genome sequences and population genomics reveal climatic adaptation and genomic divergence between two closely related sweetgum species.</title>
        <authorList>
            <person name="Xu W.Q."/>
            <person name="Ren C.Q."/>
            <person name="Zhang X.Y."/>
            <person name="Comes H.P."/>
            <person name="Liu X.H."/>
            <person name="Li Y.G."/>
            <person name="Kettle C.J."/>
            <person name="Jalonen R."/>
            <person name="Gaisberger H."/>
            <person name="Ma Y.Z."/>
            <person name="Qiu Y.X."/>
        </authorList>
    </citation>
    <scope>NUCLEOTIDE SEQUENCE [LARGE SCALE GENOMIC DNA]</scope>
    <source>
        <strain evidence="16">Hangzhou</strain>
    </source>
</reference>
<keyword evidence="10" id="KW-0325">Glycoprotein</keyword>
<evidence type="ECO:0000313" key="16">
    <source>
        <dbReference type="EMBL" id="KAK9285678.1"/>
    </source>
</evidence>
<keyword evidence="7 13" id="KW-0378">Hydrolase</keyword>
<dbReference type="GO" id="GO:0006629">
    <property type="term" value="P:lipid metabolic process"/>
    <property type="evidence" value="ECO:0007669"/>
    <property type="project" value="InterPro"/>
</dbReference>
<feature type="domain" description="Peptidase A1" evidence="15">
    <location>
        <begin position="5"/>
        <end position="426"/>
    </location>
</feature>
<dbReference type="Pfam" id="PF05184">
    <property type="entry name" value="SapB_1"/>
    <property type="match status" value="1"/>
</dbReference>
<dbReference type="AlphaFoldDB" id="A0AAP0RV64"/>
<evidence type="ECO:0000256" key="7">
    <source>
        <dbReference type="ARBA" id="ARBA00022801"/>
    </source>
</evidence>
<gene>
    <name evidence="16" type="ORF">L1049_024877</name>
</gene>
<dbReference type="PANTHER" id="PTHR47966:SF39">
    <property type="entry name" value="EUKARYOTIC ASPARTYL PROTEASE FAMILY PROTEIN"/>
    <property type="match status" value="1"/>
</dbReference>
<organism evidence="16 17">
    <name type="scientific">Liquidambar formosana</name>
    <name type="common">Formosan gum</name>
    <dbReference type="NCBI Taxonomy" id="63359"/>
    <lineage>
        <taxon>Eukaryota</taxon>
        <taxon>Viridiplantae</taxon>
        <taxon>Streptophyta</taxon>
        <taxon>Embryophyta</taxon>
        <taxon>Tracheophyta</taxon>
        <taxon>Spermatophyta</taxon>
        <taxon>Magnoliopsida</taxon>
        <taxon>eudicotyledons</taxon>
        <taxon>Gunneridae</taxon>
        <taxon>Pentapetalae</taxon>
        <taxon>Saxifragales</taxon>
        <taxon>Altingiaceae</taxon>
        <taxon>Liquidambar</taxon>
    </lineage>
</organism>
<protein>
    <submittedName>
        <fullName evidence="16">Uncharacterized protein</fullName>
    </submittedName>
</protein>
<dbReference type="Gene3D" id="2.40.70.10">
    <property type="entry name" value="Acid Proteases"/>
    <property type="match status" value="2"/>
</dbReference>
<dbReference type="InterPro" id="IPR007856">
    <property type="entry name" value="SapB_1"/>
</dbReference>
<evidence type="ECO:0000259" key="15">
    <source>
        <dbReference type="PROSITE" id="PS51767"/>
    </source>
</evidence>
<keyword evidence="4 13" id="KW-0645">Protease</keyword>
<evidence type="ECO:0000256" key="4">
    <source>
        <dbReference type="ARBA" id="ARBA00022670"/>
    </source>
</evidence>